<organism evidence="1 3">
    <name type="scientific">Rotaria sordida</name>
    <dbReference type="NCBI Taxonomy" id="392033"/>
    <lineage>
        <taxon>Eukaryota</taxon>
        <taxon>Metazoa</taxon>
        <taxon>Spiralia</taxon>
        <taxon>Gnathifera</taxon>
        <taxon>Rotifera</taxon>
        <taxon>Eurotatoria</taxon>
        <taxon>Bdelloidea</taxon>
        <taxon>Philodinida</taxon>
        <taxon>Philodinidae</taxon>
        <taxon>Rotaria</taxon>
    </lineage>
</organism>
<dbReference type="SMART" id="SM00368">
    <property type="entry name" value="LRR_RI"/>
    <property type="match status" value="2"/>
</dbReference>
<dbReference type="EMBL" id="CAJOAX010000404">
    <property type="protein sequence ID" value="CAF3583740.1"/>
    <property type="molecule type" value="Genomic_DNA"/>
</dbReference>
<proteinExistence type="predicted"/>
<dbReference type="Pfam" id="PF13516">
    <property type="entry name" value="LRR_6"/>
    <property type="match status" value="2"/>
</dbReference>
<dbReference type="AlphaFoldDB" id="A0A814PMH2"/>
<gene>
    <name evidence="2" type="ORF">OTI717_LOCUS5943</name>
    <name evidence="1" type="ORF">RFH988_LOCUS19684</name>
</gene>
<dbReference type="EMBL" id="CAJNOO010001168">
    <property type="protein sequence ID" value="CAF1108101.1"/>
    <property type="molecule type" value="Genomic_DNA"/>
</dbReference>
<dbReference type="OrthoDB" id="120976at2759"/>
<dbReference type="Proteomes" id="UP000663823">
    <property type="component" value="Unassembled WGS sequence"/>
</dbReference>
<sequence>MLKLKHNKITDAGAERLADVLRNNMTLTTLDLVDNQIGDAGAEHLADALANNEVILIPLSFVSYSSSSIHIDGRDIERLLHE</sequence>
<dbReference type="Proteomes" id="UP000663882">
    <property type="component" value="Unassembled WGS sequence"/>
</dbReference>
<dbReference type="Gene3D" id="3.80.10.10">
    <property type="entry name" value="Ribonuclease Inhibitor"/>
    <property type="match status" value="1"/>
</dbReference>
<protein>
    <submittedName>
        <fullName evidence="1">Uncharacterized protein</fullName>
    </submittedName>
</protein>
<evidence type="ECO:0000313" key="2">
    <source>
        <dbReference type="EMBL" id="CAF3583740.1"/>
    </source>
</evidence>
<dbReference type="InterPro" id="IPR053040">
    <property type="entry name" value="LRR-containing_protein_71"/>
</dbReference>
<dbReference type="PANTHER" id="PTHR46984">
    <property type="entry name" value="LEUCINE-RICH REPEAT-CONTAINING PROTEIN 71"/>
    <property type="match status" value="1"/>
</dbReference>
<dbReference type="SUPFAM" id="SSF52047">
    <property type="entry name" value="RNI-like"/>
    <property type="match status" value="1"/>
</dbReference>
<evidence type="ECO:0000313" key="3">
    <source>
        <dbReference type="Proteomes" id="UP000663882"/>
    </source>
</evidence>
<dbReference type="InterPro" id="IPR032675">
    <property type="entry name" value="LRR_dom_sf"/>
</dbReference>
<accession>A0A814PMH2</accession>
<name>A0A814PMH2_9BILA</name>
<reference evidence="1" key="1">
    <citation type="submission" date="2021-02" db="EMBL/GenBank/DDBJ databases">
        <authorList>
            <person name="Nowell W R."/>
        </authorList>
    </citation>
    <scope>NUCLEOTIDE SEQUENCE</scope>
</reference>
<dbReference type="InterPro" id="IPR001611">
    <property type="entry name" value="Leu-rich_rpt"/>
</dbReference>
<dbReference type="PANTHER" id="PTHR46984:SF1">
    <property type="entry name" value="LEUCINE-RICH REPEAT-CONTAINING PROTEIN 71"/>
    <property type="match status" value="1"/>
</dbReference>
<evidence type="ECO:0000313" key="1">
    <source>
        <dbReference type="EMBL" id="CAF1108101.1"/>
    </source>
</evidence>
<comment type="caution">
    <text evidence="1">The sequence shown here is derived from an EMBL/GenBank/DDBJ whole genome shotgun (WGS) entry which is preliminary data.</text>
</comment>